<dbReference type="RefSeq" id="XP_022717745.1">
    <property type="nucleotide sequence ID" value="XM_022862010.1"/>
</dbReference>
<dbReference type="Gene3D" id="1.10.10.10">
    <property type="entry name" value="Winged helix-like DNA-binding domain superfamily/Winged helix DNA-binding domain"/>
    <property type="match status" value="1"/>
</dbReference>
<dbReference type="CDD" id="cd14798">
    <property type="entry name" value="RX-CC_like"/>
    <property type="match status" value="1"/>
</dbReference>
<dbReference type="InterPro" id="IPR042197">
    <property type="entry name" value="Apaf_helical"/>
</dbReference>
<dbReference type="KEGG" id="dzi:111276236"/>
<evidence type="ECO:0000259" key="5">
    <source>
        <dbReference type="Pfam" id="PF18052"/>
    </source>
</evidence>
<dbReference type="FunFam" id="1.10.10.10:FF:000322">
    <property type="entry name" value="Probable disease resistance protein At1g63360"/>
    <property type="match status" value="1"/>
</dbReference>
<dbReference type="InterPro" id="IPR044974">
    <property type="entry name" value="Disease_R_plants"/>
</dbReference>
<evidence type="ECO:0000313" key="9">
    <source>
        <dbReference type="RefSeq" id="XP_022717745.1"/>
    </source>
</evidence>
<dbReference type="Gene3D" id="3.80.10.10">
    <property type="entry name" value="Ribonuclease Inhibitor"/>
    <property type="match status" value="1"/>
</dbReference>
<dbReference type="PANTHER" id="PTHR23155">
    <property type="entry name" value="DISEASE RESISTANCE PROTEIN RP"/>
    <property type="match status" value="1"/>
</dbReference>
<keyword evidence="8" id="KW-1185">Reference proteome</keyword>
<dbReference type="PANTHER" id="PTHR23155:SF1185">
    <property type="entry name" value="DISEASE RESISTANCE RPP8-LIKE PROTEIN 3-RELATED"/>
    <property type="match status" value="1"/>
</dbReference>
<dbReference type="OrthoDB" id="982152at2759"/>
<evidence type="ECO:0000256" key="2">
    <source>
        <dbReference type="ARBA" id="ARBA00022741"/>
    </source>
</evidence>
<dbReference type="Pfam" id="PF23559">
    <property type="entry name" value="WHD_DRP"/>
    <property type="match status" value="1"/>
</dbReference>
<sequence>MEVTNVTNIEYKKKKKRLSLVTKKKLSDMALSALSSATSRIGDLLTEEAKFLWGVEEQVERLQTELRWMQSFLSLKDADARQGEDERIRMWVSEIRELAYDAEDVVEAFALKIGSRRKGGFSNAIKRYACILKEGRLLHQTRSKIEKIIARITDLTRRLQTYGIKELRDREGSSYSNVRRESRRPYPHIMEHNIVGFNNEIKELVSVVVDDEENSHQIVAICGMGGLGKTTLAKKVYNHSQVRDHFNHFAWVYVSQQFRKKAVWKEILSSCKKTLKEDKNRDEKFAKELCNFLEHNKCLVIFDDIWSIEAWDSLKAAFPWKESKTSSKILLTSRNTQVASDAGGVRYLLVLKCLEEKDGWELLQRTAFPDGDFPDFGLDGKKEELGKDMVEHCGGLPLAIIVLGRILATKNNSFDVWQKVSEDVKSYLKRGKDQRPEDVLALSYDDLPPYLRPCFLYLSHFPEDYEISVARLIQLWIAEGIVSSKQKEENGGKILEDEAECYLNELVERCMIQVRERDEATLKIKTVQMHDLMRELCLSKAKQENFLFIMEKSISYPQGNNVLSSTISRVRRVTAHHFLRIQRIKSPHLRSLLIFDEFISEESLRWHLPLTMKNYIDNHENDNRNPLYYIVLLLGLFLLLPKIREIWTYMFDKFKLLRVLDFEGHGGFAGRKFPSDVVDLIHLRFLSLRDLQFCRSKVPSSLGNLRCLQTLDLRFKGGFFDSIHVPNVIWRMEQLRHLYLPQKCKRRTKLKLGTLRNLQTLVNFNTKSCYVNDLLNLTNLRELEIRGPFNIEDFKVDSDNPAIIGSKCLQSLSIFHERKDSRHFALLLSSCVCKLSLYEDIGKLPEYHHFSKDITYIYFYRSNLEEDPMPTLEKLPKLRILKFSHLAFKGKEMICSAVGFPRLDSLSLVYLPNLEEWKVDQGAMPALRFLEIAHCRKMKMLPDGLSFIITLQKLAIESMPKAFIDKVGKGGEDFYKFQHVPSITFQNCDDVSPIVLNKKLPLILSIREQTNEVNKAICIV</sequence>
<feature type="domain" description="Disease resistance R13L4/SHOC-2-like LRR" evidence="7">
    <location>
        <begin position="650"/>
        <end position="952"/>
    </location>
</feature>
<dbReference type="InterPro" id="IPR055414">
    <property type="entry name" value="LRR_R13L4/SHOC2-like"/>
</dbReference>
<keyword evidence="2" id="KW-0547">Nucleotide-binding</keyword>
<dbReference type="Pfam" id="PF00931">
    <property type="entry name" value="NB-ARC"/>
    <property type="match status" value="1"/>
</dbReference>
<keyword evidence="1" id="KW-0677">Repeat</keyword>
<protein>
    <submittedName>
        <fullName evidence="9">Probable disease resistance protein At1g58602</fullName>
    </submittedName>
</protein>
<dbReference type="InterPro" id="IPR038005">
    <property type="entry name" value="RX-like_CC"/>
</dbReference>
<dbReference type="FunFam" id="3.40.50.300:FF:001091">
    <property type="entry name" value="Probable disease resistance protein At1g61300"/>
    <property type="match status" value="1"/>
</dbReference>
<dbReference type="GeneID" id="111276236"/>
<dbReference type="InterPro" id="IPR032675">
    <property type="entry name" value="LRR_dom_sf"/>
</dbReference>
<reference evidence="9" key="1">
    <citation type="submission" date="2025-08" db="UniProtKB">
        <authorList>
            <consortium name="RefSeq"/>
        </authorList>
    </citation>
    <scope>IDENTIFICATION</scope>
    <source>
        <tissue evidence="9">Fruit stalk</tissue>
    </source>
</reference>
<dbReference type="GO" id="GO:0043531">
    <property type="term" value="F:ADP binding"/>
    <property type="evidence" value="ECO:0007669"/>
    <property type="project" value="InterPro"/>
</dbReference>
<organism evidence="8 9">
    <name type="scientific">Durio zibethinus</name>
    <name type="common">Durian</name>
    <dbReference type="NCBI Taxonomy" id="66656"/>
    <lineage>
        <taxon>Eukaryota</taxon>
        <taxon>Viridiplantae</taxon>
        <taxon>Streptophyta</taxon>
        <taxon>Embryophyta</taxon>
        <taxon>Tracheophyta</taxon>
        <taxon>Spermatophyta</taxon>
        <taxon>Magnoliopsida</taxon>
        <taxon>eudicotyledons</taxon>
        <taxon>Gunneridae</taxon>
        <taxon>Pentapetalae</taxon>
        <taxon>rosids</taxon>
        <taxon>malvids</taxon>
        <taxon>Malvales</taxon>
        <taxon>Malvaceae</taxon>
        <taxon>Helicteroideae</taxon>
        <taxon>Durio</taxon>
    </lineage>
</organism>
<evidence type="ECO:0000259" key="7">
    <source>
        <dbReference type="Pfam" id="PF23598"/>
    </source>
</evidence>
<dbReference type="GO" id="GO:0098542">
    <property type="term" value="P:defense response to other organism"/>
    <property type="evidence" value="ECO:0007669"/>
    <property type="project" value="TreeGrafter"/>
</dbReference>
<dbReference type="InterPro" id="IPR027417">
    <property type="entry name" value="P-loop_NTPase"/>
</dbReference>
<evidence type="ECO:0000256" key="1">
    <source>
        <dbReference type="ARBA" id="ARBA00022737"/>
    </source>
</evidence>
<dbReference type="Gene3D" id="1.10.8.430">
    <property type="entry name" value="Helical domain of apoptotic protease-activating factors"/>
    <property type="match status" value="1"/>
</dbReference>
<feature type="domain" description="NB-ARC" evidence="4">
    <location>
        <begin position="212"/>
        <end position="369"/>
    </location>
</feature>
<dbReference type="PRINTS" id="PR00364">
    <property type="entry name" value="DISEASERSIST"/>
</dbReference>
<dbReference type="InterPro" id="IPR002182">
    <property type="entry name" value="NB-ARC"/>
</dbReference>
<evidence type="ECO:0000256" key="3">
    <source>
        <dbReference type="ARBA" id="ARBA00022821"/>
    </source>
</evidence>
<proteinExistence type="predicted"/>
<dbReference type="SUPFAM" id="SSF52058">
    <property type="entry name" value="L domain-like"/>
    <property type="match status" value="1"/>
</dbReference>
<evidence type="ECO:0000313" key="8">
    <source>
        <dbReference type="Proteomes" id="UP000515121"/>
    </source>
</evidence>
<dbReference type="Pfam" id="PF18052">
    <property type="entry name" value="Rx_N"/>
    <property type="match status" value="1"/>
</dbReference>
<dbReference type="InterPro" id="IPR036388">
    <property type="entry name" value="WH-like_DNA-bd_sf"/>
</dbReference>
<feature type="domain" description="Disease resistance protein winged helix" evidence="6">
    <location>
        <begin position="461"/>
        <end position="536"/>
    </location>
</feature>
<keyword evidence="3" id="KW-0611">Plant defense</keyword>
<dbReference type="Pfam" id="PF23598">
    <property type="entry name" value="LRR_14"/>
    <property type="match status" value="1"/>
</dbReference>
<name>A0A6P5WNN6_DURZI</name>
<accession>A0A6P5WNN6</accession>
<dbReference type="SUPFAM" id="SSF52540">
    <property type="entry name" value="P-loop containing nucleoside triphosphate hydrolases"/>
    <property type="match status" value="1"/>
</dbReference>
<dbReference type="InterPro" id="IPR041118">
    <property type="entry name" value="Rx_N"/>
</dbReference>
<dbReference type="Gene3D" id="1.20.5.4130">
    <property type="match status" value="1"/>
</dbReference>
<feature type="domain" description="Disease resistance N-terminal" evidence="5">
    <location>
        <begin position="33"/>
        <end position="118"/>
    </location>
</feature>
<gene>
    <name evidence="9" type="primary">LOC111276236</name>
</gene>
<evidence type="ECO:0000259" key="4">
    <source>
        <dbReference type="Pfam" id="PF00931"/>
    </source>
</evidence>
<dbReference type="Gene3D" id="3.40.50.300">
    <property type="entry name" value="P-loop containing nucleotide triphosphate hydrolases"/>
    <property type="match status" value="1"/>
</dbReference>
<dbReference type="InterPro" id="IPR058922">
    <property type="entry name" value="WHD_DRP"/>
</dbReference>
<dbReference type="AlphaFoldDB" id="A0A6P5WNN6"/>
<dbReference type="Proteomes" id="UP000515121">
    <property type="component" value="Unplaced"/>
</dbReference>
<evidence type="ECO:0000259" key="6">
    <source>
        <dbReference type="Pfam" id="PF23559"/>
    </source>
</evidence>